<reference evidence="2 3" key="1">
    <citation type="submission" date="2018-08" db="EMBL/GenBank/DDBJ databases">
        <title>Draft genome sequence of the cyanotroph, Pseudomonas monteilii BCN3.</title>
        <authorList>
            <person name="Jones L.B."/>
            <person name="Kunz D.A."/>
        </authorList>
    </citation>
    <scope>NUCLEOTIDE SEQUENCE [LARGE SCALE GENOMIC DNA]</scope>
    <source>
        <strain evidence="2 3">BCN3</strain>
    </source>
</reference>
<evidence type="ECO:0000313" key="3">
    <source>
        <dbReference type="Proteomes" id="UP000265875"/>
    </source>
</evidence>
<name>A0A399M5D5_9PSED</name>
<organism evidence="2 3">
    <name type="scientific">Pseudomonas monteilii</name>
    <dbReference type="NCBI Taxonomy" id="76759"/>
    <lineage>
        <taxon>Bacteria</taxon>
        <taxon>Pseudomonadati</taxon>
        <taxon>Pseudomonadota</taxon>
        <taxon>Gammaproteobacteria</taxon>
        <taxon>Pseudomonadales</taxon>
        <taxon>Pseudomonadaceae</taxon>
        <taxon>Pseudomonas</taxon>
    </lineage>
</organism>
<dbReference type="RefSeq" id="WP_119370456.1">
    <property type="nucleotide sequence ID" value="NZ_QWLL01000035.1"/>
</dbReference>
<evidence type="ECO:0000256" key="1">
    <source>
        <dbReference type="SAM" id="MobiDB-lite"/>
    </source>
</evidence>
<accession>A0A399M5D5</accession>
<evidence type="ECO:0000313" key="2">
    <source>
        <dbReference type="EMBL" id="RII76577.1"/>
    </source>
</evidence>
<dbReference type="Proteomes" id="UP000265875">
    <property type="component" value="Unassembled WGS sequence"/>
</dbReference>
<protein>
    <submittedName>
        <fullName evidence="2">Uncharacterized protein</fullName>
    </submittedName>
</protein>
<dbReference type="EMBL" id="QWLL01000035">
    <property type="protein sequence ID" value="RII76577.1"/>
    <property type="molecule type" value="Genomic_DNA"/>
</dbReference>
<proteinExistence type="predicted"/>
<dbReference type="AlphaFoldDB" id="A0A399M5D5"/>
<feature type="region of interest" description="Disordered" evidence="1">
    <location>
        <begin position="242"/>
        <end position="262"/>
    </location>
</feature>
<sequence length="436" mass="49653">MEQWFGWAESQYDRGSSFIKVLGMFLSPTSDGYLFSSNKLDQLLNEIKGKIFTEVEQPGENRFLNTAPEDLIAYLVQLATVEPIRLRREEWYLETKDVQIDVRGDQLRFVRGMNRPVLVPGERQVIHVPFDGPGHFFFAQSNQWSTNPPRAKVAGNELILEFEYPADSPRNVRPEVDRLLTDIEQHLGWQDSLIDAHNASLRHLATQLVDGRRDRLLAKAQRTAALGIPVRQRSDAPKTYAVPTARRKATPTLPPATSKPYEPEPTWAIEQYEHALKIMQDMALVMERSPAAFKSMDEEALRQHFLVQLNAQFEGKATGETFNMSGKTDILLREGERNVFIAECKIWKGPKAFGEAIDQLLGYTTWRDSKTAILVFNKGVETSRVLAGADASAQMHANFKRKEKYLHESGFRYVFHQPGDSNRELIITVLVFHVPS</sequence>
<comment type="caution">
    <text evidence="2">The sequence shown here is derived from an EMBL/GenBank/DDBJ whole genome shotgun (WGS) entry which is preliminary data.</text>
</comment>
<gene>
    <name evidence="2" type="ORF">D0894_15530</name>
</gene>